<accession>A0ABN2ZV52</accession>
<proteinExistence type="predicted"/>
<evidence type="ECO:0000313" key="3">
    <source>
        <dbReference type="EMBL" id="GAA2148180.1"/>
    </source>
</evidence>
<feature type="region of interest" description="Disordered" evidence="1">
    <location>
        <begin position="58"/>
        <end position="85"/>
    </location>
</feature>
<dbReference type="RefSeq" id="WP_344466892.1">
    <property type="nucleotide sequence ID" value="NZ_BAAANT010000023.1"/>
</dbReference>
<gene>
    <name evidence="3" type="ORF">GCM10009760_39840</name>
</gene>
<evidence type="ECO:0000256" key="1">
    <source>
        <dbReference type="SAM" id="MobiDB-lite"/>
    </source>
</evidence>
<feature type="signal peptide" evidence="2">
    <location>
        <begin position="1"/>
        <end position="27"/>
    </location>
</feature>
<feature type="chain" id="PRO_5047395058" evidence="2">
    <location>
        <begin position="28"/>
        <end position="85"/>
    </location>
</feature>
<organism evidence="3 4">
    <name type="scientific">Kitasatospora kazusensis</name>
    <dbReference type="NCBI Taxonomy" id="407974"/>
    <lineage>
        <taxon>Bacteria</taxon>
        <taxon>Bacillati</taxon>
        <taxon>Actinomycetota</taxon>
        <taxon>Actinomycetes</taxon>
        <taxon>Kitasatosporales</taxon>
        <taxon>Streptomycetaceae</taxon>
        <taxon>Kitasatospora</taxon>
    </lineage>
</organism>
<keyword evidence="4" id="KW-1185">Reference proteome</keyword>
<dbReference type="Proteomes" id="UP001422759">
    <property type="component" value="Unassembled WGS sequence"/>
</dbReference>
<protein>
    <submittedName>
        <fullName evidence="3">Uncharacterized protein</fullName>
    </submittedName>
</protein>
<evidence type="ECO:0000313" key="4">
    <source>
        <dbReference type="Proteomes" id="UP001422759"/>
    </source>
</evidence>
<dbReference type="EMBL" id="BAAANT010000023">
    <property type="protein sequence ID" value="GAA2148180.1"/>
    <property type="molecule type" value="Genomic_DNA"/>
</dbReference>
<keyword evidence="2" id="KW-0732">Signal</keyword>
<sequence length="85" mass="8445">MPGLQRAVILRAAAAVLALTAAVGAEAAVGHALARRGAERAEREASVCGQAAVLASGARASRSQSDGRPVLATVHPGRHCAPGAR</sequence>
<comment type="caution">
    <text evidence="3">The sequence shown here is derived from an EMBL/GenBank/DDBJ whole genome shotgun (WGS) entry which is preliminary data.</text>
</comment>
<evidence type="ECO:0000256" key="2">
    <source>
        <dbReference type="SAM" id="SignalP"/>
    </source>
</evidence>
<reference evidence="3 4" key="1">
    <citation type="journal article" date="2019" name="Int. J. Syst. Evol. Microbiol.">
        <title>The Global Catalogue of Microorganisms (GCM) 10K type strain sequencing project: providing services to taxonomists for standard genome sequencing and annotation.</title>
        <authorList>
            <consortium name="The Broad Institute Genomics Platform"/>
            <consortium name="The Broad Institute Genome Sequencing Center for Infectious Disease"/>
            <person name="Wu L."/>
            <person name="Ma J."/>
        </authorList>
    </citation>
    <scope>NUCLEOTIDE SEQUENCE [LARGE SCALE GENOMIC DNA]</scope>
    <source>
        <strain evidence="3 4">JCM 14560</strain>
    </source>
</reference>
<name>A0ABN2ZV52_9ACTN</name>